<name>A0A1Y0CR88_9BACI</name>
<keyword evidence="1" id="KW-0812">Transmembrane</keyword>
<dbReference type="Proteomes" id="UP000323393">
    <property type="component" value="Unassembled WGS sequence"/>
</dbReference>
<gene>
    <name evidence="2" type="ORF">B4U37_17760</name>
    <name evidence="3" type="ORF">FZC74_09105</name>
</gene>
<feature type="transmembrane region" description="Helical" evidence="1">
    <location>
        <begin position="6"/>
        <end position="25"/>
    </location>
</feature>
<dbReference type="EMBL" id="CP020880">
    <property type="protein sequence ID" value="ART77762.1"/>
    <property type="molecule type" value="Genomic_DNA"/>
</dbReference>
<keyword evidence="1" id="KW-0472">Membrane</keyword>
<keyword evidence="4" id="KW-1185">Reference proteome</keyword>
<evidence type="ECO:0000313" key="3">
    <source>
        <dbReference type="EMBL" id="TYS60280.1"/>
    </source>
</evidence>
<protein>
    <submittedName>
        <fullName evidence="3">Uncharacterized protein</fullName>
    </submittedName>
</protein>
<reference evidence="3 5" key="2">
    <citation type="submission" date="2019-08" db="EMBL/GenBank/DDBJ databases">
        <title>Bacillus genomes from the desert of Cuatro Cienegas, Coahuila.</title>
        <authorList>
            <person name="Olmedo-Alvarez G."/>
        </authorList>
    </citation>
    <scope>NUCLEOTIDE SEQUENCE [LARGE SCALE GENOMIC DNA]</scope>
    <source>
        <strain evidence="3 5">CH88_3T</strain>
    </source>
</reference>
<dbReference type="GeneID" id="96740251"/>
<evidence type="ECO:0000313" key="5">
    <source>
        <dbReference type="Proteomes" id="UP000323393"/>
    </source>
</evidence>
<organism evidence="3 5">
    <name type="scientific">Sutcliffiella horikoshii</name>
    <dbReference type="NCBI Taxonomy" id="79883"/>
    <lineage>
        <taxon>Bacteria</taxon>
        <taxon>Bacillati</taxon>
        <taxon>Bacillota</taxon>
        <taxon>Bacilli</taxon>
        <taxon>Bacillales</taxon>
        <taxon>Bacillaceae</taxon>
        <taxon>Sutcliffiella</taxon>
    </lineage>
</organism>
<dbReference type="RefSeq" id="WP_010198219.1">
    <property type="nucleotide sequence ID" value="NZ_CP020880.1"/>
</dbReference>
<feature type="transmembrane region" description="Helical" evidence="1">
    <location>
        <begin position="37"/>
        <end position="56"/>
    </location>
</feature>
<dbReference type="AlphaFoldDB" id="A0A1Y0CR88"/>
<sequence length="60" mass="6594">MDLVKYAAFIVALLTSIGLLLFAYFEGLRISDEEGKVRGGGFILSLSLGMFFAMMATRLQ</sequence>
<accession>A0A1Y0CR88</accession>
<reference evidence="2 4" key="1">
    <citation type="submission" date="2017-04" db="EMBL/GenBank/DDBJ databases">
        <title>Complete Genome Sequence of the Bacillus horikoshii 20a strain from Cuatro Cienegas, Coahuila, Mexico.</title>
        <authorList>
            <person name="Zarza E."/>
            <person name="Alcaraz L.D."/>
            <person name="Aguilar-Salinas B."/>
            <person name="Islas A."/>
            <person name="Olmedo-Alvarez G."/>
        </authorList>
    </citation>
    <scope>NUCLEOTIDE SEQUENCE [LARGE SCALE GENOMIC DNA]</scope>
    <source>
        <strain evidence="2 4">20a</strain>
    </source>
</reference>
<evidence type="ECO:0000313" key="2">
    <source>
        <dbReference type="EMBL" id="ART77762.1"/>
    </source>
</evidence>
<dbReference type="EMBL" id="VTEU01000002">
    <property type="protein sequence ID" value="TYS60280.1"/>
    <property type="molecule type" value="Genomic_DNA"/>
</dbReference>
<proteinExistence type="predicted"/>
<dbReference type="KEGG" id="bhk:B4U37_17760"/>
<keyword evidence="1" id="KW-1133">Transmembrane helix</keyword>
<evidence type="ECO:0000256" key="1">
    <source>
        <dbReference type="SAM" id="Phobius"/>
    </source>
</evidence>
<evidence type="ECO:0000313" key="4">
    <source>
        <dbReference type="Proteomes" id="UP000195573"/>
    </source>
</evidence>
<dbReference type="Proteomes" id="UP000195573">
    <property type="component" value="Chromosome"/>
</dbReference>